<keyword evidence="3" id="KW-1185">Reference proteome</keyword>
<protein>
    <recommendedName>
        <fullName evidence="1">Methyltransferase domain-containing protein</fullName>
    </recommendedName>
</protein>
<evidence type="ECO:0000313" key="2">
    <source>
        <dbReference type="EMBL" id="CAB4038113.1"/>
    </source>
</evidence>
<dbReference type="Gene3D" id="3.40.50.150">
    <property type="entry name" value="Vaccinia Virus protein VP39"/>
    <property type="match status" value="1"/>
</dbReference>
<dbReference type="PANTHER" id="PTHR43861">
    <property type="entry name" value="TRANS-ACONITATE 2-METHYLTRANSFERASE-RELATED"/>
    <property type="match status" value="1"/>
</dbReference>
<sequence>MEKDAKAYDEMSEPQVETGSQFIRELSLSQEDRILDMGCGTGNLTKYIADIVGANGEVVGVDPDVARIEIAKEKYKAVSNLHFYVGSSVTRFPHDSVSYYDLHIGILCLMTRKRFTYRKHTDV</sequence>
<evidence type="ECO:0000259" key="1">
    <source>
        <dbReference type="Pfam" id="PF13847"/>
    </source>
</evidence>
<dbReference type="SUPFAM" id="SSF53335">
    <property type="entry name" value="S-adenosyl-L-methionine-dependent methyltransferases"/>
    <property type="match status" value="1"/>
</dbReference>
<dbReference type="OrthoDB" id="506498at2759"/>
<dbReference type="InterPro" id="IPR029063">
    <property type="entry name" value="SAM-dependent_MTases_sf"/>
</dbReference>
<evidence type="ECO:0000313" key="3">
    <source>
        <dbReference type="Proteomes" id="UP001152795"/>
    </source>
</evidence>
<proteinExistence type="predicted"/>
<reference evidence="2" key="1">
    <citation type="submission" date="2020-04" db="EMBL/GenBank/DDBJ databases">
        <authorList>
            <person name="Alioto T."/>
            <person name="Alioto T."/>
            <person name="Gomez Garrido J."/>
        </authorList>
    </citation>
    <scope>NUCLEOTIDE SEQUENCE</scope>
    <source>
        <strain evidence="2">A484AB</strain>
    </source>
</reference>
<dbReference type="Pfam" id="PF13847">
    <property type="entry name" value="Methyltransf_31"/>
    <property type="match status" value="1"/>
</dbReference>
<dbReference type="InterPro" id="IPR025714">
    <property type="entry name" value="Methyltranfer_dom"/>
</dbReference>
<dbReference type="CDD" id="cd02440">
    <property type="entry name" value="AdoMet_MTases"/>
    <property type="match status" value="1"/>
</dbReference>
<gene>
    <name evidence="2" type="ORF">PACLA_8A069324</name>
</gene>
<dbReference type="Proteomes" id="UP001152795">
    <property type="component" value="Unassembled WGS sequence"/>
</dbReference>
<name>A0A6S7LJY6_PARCT</name>
<comment type="caution">
    <text evidence="2">The sequence shown here is derived from an EMBL/GenBank/DDBJ whole genome shotgun (WGS) entry which is preliminary data.</text>
</comment>
<feature type="domain" description="Methyltransferase" evidence="1">
    <location>
        <begin position="30"/>
        <end position="94"/>
    </location>
</feature>
<accession>A0A6S7LJY6</accession>
<organism evidence="2 3">
    <name type="scientific">Paramuricea clavata</name>
    <name type="common">Red gorgonian</name>
    <name type="synonym">Violescent sea-whip</name>
    <dbReference type="NCBI Taxonomy" id="317549"/>
    <lineage>
        <taxon>Eukaryota</taxon>
        <taxon>Metazoa</taxon>
        <taxon>Cnidaria</taxon>
        <taxon>Anthozoa</taxon>
        <taxon>Octocorallia</taxon>
        <taxon>Malacalcyonacea</taxon>
        <taxon>Plexauridae</taxon>
        <taxon>Paramuricea</taxon>
    </lineage>
</organism>
<dbReference type="EMBL" id="CACRXK020023818">
    <property type="protein sequence ID" value="CAB4038113.1"/>
    <property type="molecule type" value="Genomic_DNA"/>
</dbReference>
<dbReference type="AlphaFoldDB" id="A0A6S7LJY6"/>